<reference evidence="2" key="1">
    <citation type="journal article" date="2013" name="Nat. Genet.">
        <title>The draft genomes of soft-shell turtle and green sea turtle yield insights into the development and evolution of the turtle-specific body plan.</title>
        <authorList>
            <person name="Wang Z."/>
            <person name="Pascual-Anaya J."/>
            <person name="Zadissa A."/>
            <person name="Li W."/>
            <person name="Niimura Y."/>
            <person name="Huang Z."/>
            <person name="Li C."/>
            <person name="White S."/>
            <person name="Xiong Z."/>
            <person name="Fang D."/>
            <person name="Wang B."/>
            <person name="Ming Y."/>
            <person name="Chen Y."/>
            <person name="Zheng Y."/>
            <person name="Kuraku S."/>
            <person name="Pignatelli M."/>
            <person name="Herrero J."/>
            <person name="Beal K."/>
            <person name="Nozawa M."/>
            <person name="Li Q."/>
            <person name="Wang J."/>
            <person name="Zhang H."/>
            <person name="Yu L."/>
            <person name="Shigenobu S."/>
            <person name="Wang J."/>
            <person name="Liu J."/>
            <person name="Flicek P."/>
            <person name="Searle S."/>
            <person name="Wang J."/>
            <person name="Kuratani S."/>
            <person name="Yin Y."/>
            <person name="Aken B."/>
            <person name="Zhang G."/>
            <person name="Irie N."/>
        </authorList>
    </citation>
    <scope>NUCLEOTIDE SEQUENCE [LARGE SCALE GENOMIC DNA]</scope>
</reference>
<dbReference type="Proteomes" id="UP000031443">
    <property type="component" value="Unassembled WGS sequence"/>
</dbReference>
<evidence type="ECO:0000313" key="2">
    <source>
        <dbReference type="Proteomes" id="UP000031443"/>
    </source>
</evidence>
<accession>M7C7V8</accession>
<name>M7C7V8_CHEMY</name>
<keyword evidence="2" id="KW-1185">Reference proteome</keyword>
<evidence type="ECO:0000313" key="1">
    <source>
        <dbReference type="EMBL" id="EMP40663.1"/>
    </source>
</evidence>
<dbReference type="EMBL" id="KB505958">
    <property type="protein sequence ID" value="EMP40663.1"/>
    <property type="molecule type" value="Genomic_DNA"/>
</dbReference>
<dbReference type="PANTHER" id="PTHR32341:SF10">
    <property type="entry name" value="INTERFERON-INDUCIBLE GTPASE 5"/>
    <property type="match status" value="1"/>
</dbReference>
<dbReference type="AlphaFoldDB" id="M7C7V8"/>
<proteinExistence type="predicted"/>
<dbReference type="GO" id="GO:0016020">
    <property type="term" value="C:membrane"/>
    <property type="evidence" value="ECO:0007669"/>
    <property type="project" value="InterPro"/>
</dbReference>
<dbReference type="Pfam" id="PF05049">
    <property type="entry name" value="IIGP"/>
    <property type="match status" value="1"/>
</dbReference>
<gene>
    <name evidence="1" type="ORF">UY3_02100</name>
</gene>
<organism evidence="1 2">
    <name type="scientific">Chelonia mydas</name>
    <name type="common">Green sea-turtle</name>
    <name type="synonym">Chelonia agassizi</name>
    <dbReference type="NCBI Taxonomy" id="8469"/>
    <lineage>
        <taxon>Eukaryota</taxon>
        <taxon>Metazoa</taxon>
        <taxon>Chordata</taxon>
        <taxon>Craniata</taxon>
        <taxon>Vertebrata</taxon>
        <taxon>Euteleostomi</taxon>
        <taxon>Archelosauria</taxon>
        <taxon>Testudinata</taxon>
        <taxon>Testudines</taxon>
        <taxon>Cryptodira</taxon>
        <taxon>Durocryptodira</taxon>
        <taxon>Americhelydia</taxon>
        <taxon>Chelonioidea</taxon>
        <taxon>Cheloniidae</taxon>
        <taxon>Chelonia</taxon>
    </lineage>
</organism>
<dbReference type="InterPro" id="IPR051515">
    <property type="entry name" value="IRG"/>
</dbReference>
<dbReference type="GO" id="GO:0005525">
    <property type="term" value="F:GTP binding"/>
    <property type="evidence" value="ECO:0007669"/>
    <property type="project" value="InterPro"/>
</dbReference>
<protein>
    <submittedName>
        <fullName evidence="1">Interferon-inducible GTPase 5</fullName>
    </submittedName>
</protein>
<dbReference type="InterPro" id="IPR007743">
    <property type="entry name" value="Immunity-related_GTPase-like"/>
</dbReference>
<sequence length="196" mass="22333">MSSPRVFLVSRWEFGKYDSPQLQETLADELDSHKSHVFLLSLTSISRPILERKKKALQDQIWKHALVSCIISALPVLGLSFACDVCLLRHCMASYRKNFGLDDDSLVKLSKMVGKPFADLKAVIKSPLEEEMSHNFIVHLLGKAEDHYMTLTERIFRKISLLGTHVTYATLQRCLNNVAEDAQRVLTKAFEVEEKN</sequence>
<dbReference type="PANTHER" id="PTHR32341">
    <property type="entry name" value="INTERFERON-INDUCIBLE GTPASE"/>
    <property type="match status" value="1"/>
</dbReference>